<gene>
    <name evidence="1" type="ORF">LMI_1416</name>
    <name evidence="2" type="ORF">SAMN02982997_00838</name>
</gene>
<evidence type="ECO:0000313" key="1">
    <source>
        <dbReference type="EMBL" id="CEG60723.1"/>
    </source>
</evidence>
<reference evidence="1" key="1">
    <citation type="submission" date="2014-09" db="EMBL/GenBank/DDBJ databases">
        <authorList>
            <person name="GOMEZ-VALERO Laura"/>
        </authorList>
    </citation>
    <scope>NUCLEOTIDE SEQUENCE</scope>
    <source>
        <strain evidence="1">ATCC33218</strain>
    </source>
</reference>
<dbReference type="OrthoDB" id="9928892at2"/>
<dbReference type="AlphaFoldDB" id="A0A098GE31"/>
<dbReference type="EMBL" id="LN614830">
    <property type="protein sequence ID" value="CEG60723.1"/>
    <property type="molecule type" value="Genomic_DNA"/>
</dbReference>
<dbReference type="KEGG" id="tmc:LMI_1416"/>
<dbReference type="HOGENOM" id="CLU_1277102_0_0_6"/>
<dbReference type="Proteomes" id="UP000032414">
    <property type="component" value="Chromosome I"/>
</dbReference>
<evidence type="ECO:0000313" key="3">
    <source>
        <dbReference type="Proteomes" id="UP000032414"/>
    </source>
</evidence>
<evidence type="ECO:0000313" key="2">
    <source>
        <dbReference type="EMBL" id="SCY11188.1"/>
    </source>
</evidence>
<sequence length="216" mass="25215">MKNSLKNTYALWIENYLQEEKPLYRGEAKTMLAELKRKNSFDGLFSLVKTTMDKIKRIDFFSKEDAFAKKLKAWYSDLLQRQNEYGQFDPSSLKSELLAKEVWPLINLLDSIVDDPAFLMHTRTPIILKMLNNQNQLKKIFSHIVEQPSVMLTSEEQKKCFSPDHKATLQLYNNHSATHLETNNLSLMANSLLVNCLEIYQDLQPEEPRPKKCIIM</sequence>
<proteinExistence type="predicted"/>
<accession>A0A098GE31</accession>
<evidence type="ECO:0000313" key="4">
    <source>
        <dbReference type="Proteomes" id="UP000182998"/>
    </source>
</evidence>
<dbReference type="RefSeq" id="WP_045099080.1">
    <property type="nucleotide sequence ID" value="NZ_CP020614.1"/>
</dbReference>
<keyword evidence="4" id="KW-1185">Reference proteome</keyword>
<reference evidence="2 4" key="3">
    <citation type="submission" date="2016-10" db="EMBL/GenBank/DDBJ databases">
        <authorList>
            <person name="Varghese N."/>
            <person name="Submissions S."/>
        </authorList>
    </citation>
    <scope>NUCLEOTIDE SEQUENCE [LARGE SCALE GENOMIC DNA]</scope>
    <source>
        <strain evidence="2 4">ATCC 33218</strain>
    </source>
</reference>
<protein>
    <submittedName>
        <fullName evidence="1">Uncharacterized protein</fullName>
    </submittedName>
</protein>
<organism evidence="1 3">
    <name type="scientific">Legionella micdadei</name>
    <name type="common">Tatlockia micdadei</name>
    <dbReference type="NCBI Taxonomy" id="451"/>
    <lineage>
        <taxon>Bacteria</taxon>
        <taxon>Pseudomonadati</taxon>
        <taxon>Pseudomonadota</taxon>
        <taxon>Gammaproteobacteria</taxon>
        <taxon>Legionellales</taxon>
        <taxon>Legionellaceae</taxon>
        <taxon>Legionella</taxon>
    </lineage>
</organism>
<reference evidence="3" key="2">
    <citation type="submission" date="2014-09" db="EMBL/GenBank/DDBJ databases">
        <authorList>
            <person name="Gomez-Valero L."/>
        </authorList>
    </citation>
    <scope>NUCLEOTIDE SEQUENCE [LARGE SCALE GENOMIC DNA]</scope>
    <source>
        <strain evidence="3">ATCC33218</strain>
    </source>
</reference>
<dbReference type="Proteomes" id="UP000182998">
    <property type="component" value="Unassembled WGS sequence"/>
</dbReference>
<dbReference type="EMBL" id="FMVN01000004">
    <property type="protein sequence ID" value="SCY11188.1"/>
    <property type="molecule type" value="Genomic_DNA"/>
</dbReference>
<name>A0A098GE31_LEGMI</name>
<dbReference type="PATRIC" id="fig|451.8.peg.2216"/>